<dbReference type="Proteomes" id="UP000789570">
    <property type="component" value="Unassembled WGS sequence"/>
</dbReference>
<feature type="compositionally biased region" description="Polar residues" evidence="1">
    <location>
        <begin position="13"/>
        <end position="27"/>
    </location>
</feature>
<gene>
    <name evidence="2" type="ORF">FCALED_LOCUS2062</name>
</gene>
<sequence length="50" mass="5689">MGKQFSIEEVRRSSQNFENTLDTTNLDSDSRYKPDIRSSSLSHLGHPSGY</sequence>
<comment type="caution">
    <text evidence="2">The sequence shown here is derived from an EMBL/GenBank/DDBJ whole genome shotgun (WGS) entry which is preliminary data.</text>
</comment>
<keyword evidence="3" id="KW-1185">Reference proteome</keyword>
<evidence type="ECO:0000256" key="1">
    <source>
        <dbReference type="SAM" id="MobiDB-lite"/>
    </source>
</evidence>
<feature type="region of interest" description="Disordered" evidence="1">
    <location>
        <begin position="1"/>
        <end position="50"/>
    </location>
</feature>
<evidence type="ECO:0000313" key="2">
    <source>
        <dbReference type="EMBL" id="CAG8467701.1"/>
    </source>
</evidence>
<dbReference type="EMBL" id="CAJVPQ010000294">
    <property type="protein sequence ID" value="CAG8467701.1"/>
    <property type="molecule type" value="Genomic_DNA"/>
</dbReference>
<organism evidence="2 3">
    <name type="scientific">Funneliformis caledonium</name>
    <dbReference type="NCBI Taxonomy" id="1117310"/>
    <lineage>
        <taxon>Eukaryota</taxon>
        <taxon>Fungi</taxon>
        <taxon>Fungi incertae sedis</taxon>
        <taxon>Mucoromycota</taxon>
        <taxon>Glomeromycotina</taxon>
        <taxon>Glomeromycetes</taxon>
        <taxon>Glomerales</taxon>
        <taxon>Glomeraceae</taxon>
        <taxon>Funneliformis</taxon>
    </lineage>
</organism>
<reference evidence="2" key="1">
    <citation type="submission" date="2021-06" db="EMBL/GenBank/DDBJ databases">
        <authorList>
            <person name="Kallberg Y."/>
            <person name="Tangrot J."/>
            <person name="Rosling A."/>
        </authorList>
    </citation>
    <scope>NUCLEOTIDE SEQUENCE</scope>
    <source>
        <strain evidence="2">UK204</strain>
    </source>
</reference>
<dbReference type="AlphaFoldDB" id="A0A9N8VXE2"/>
<feature type="compositionally biased region" description="Low complexity" evidence="1">
    <location>
        <begin position="38"/>
        <end position="50"/>
    </location>
</feature>
<name>A0A9N8VXE2_9GLOM</name>
<proteinExistence type="predicted"/>
<protein>
    <submittedName>
        <fullName evidence="2">5532_t:CDS:1</fullName>
    </submittedName>
</protein>
<accession>A0A9N8VXE2</accession>
<evidence type="ECO:0000313" key="3">
    <source>
        <dbReference type="Proteomes" id="UP000789570"/>
    </source>
</evidence>
<feature type="compositionally biased region" description="Basic and acidic residues" evidence="1">
    <location>
        <begin position="1"/>
        <end position="12"/>
    </location>
</feature>